<gene>
    <name evidence="2" type="ORF">CCACVL1_03707</name>
</gene>
<feature type="compositionally biased region" description="Basic and acidic residues" evidence="1">
    <location>
        <begin position="208"/>
        <end position="219"/>
    </location>
</feature>
<dbReference type="STRING" id="210143.A0A1R3JXR6"/>
<reference evidence="2 3" key="1">
    <citation type="submission" date="2013-09" db="EMBL/GenBank/DDBJ databases">
        <title>Corchorus capsularis genome sequencing.</title>
        <authorList>
            <person name="Alam M."/>
            <person name="Haque M.S."/>
            <person name="Islam M.S."/>
            <person name="Emdad E.M."/>
            <person name="Islam M.M."/>
            <person name="Ahmed B."/>
            <person name="Halim A."/>
            <person name="Hossen Q.M.M."/>
            <person name="Hossain M.Z."/>
            <person name="Ahmed R."/>
            <person name="Khan M.M."/>
            <person name="Islam R."/>
            <person name="Rashid M.M."/>
            <person name="Khan S.A."/>
            <person name="Rahman M.S."/>
            <person name="Alam M."/>
        </authorList>
    </citation>
    <scope>NUCLEOTIDE SEQUENCE [LARGE SCALE GENOMIC DNA]</scope>
    <source>
        <strain evidence="3">cv. CVL-1</strain>
        <tissue evidence="2">Whole seedling</tissue>
    </source>
</reference>
<organism evidence="2 3">
    <name type="scientific">Corchorus capsularis</name>
    <name type="common">Jute</name>
    <dbReference type="NCBI Taxonomy" id="210143"/>
    <lineage>
        <taxon>Eukaryota</taxon>
        <taxon>Viridiplantae</taxon>
        <taxon>Streptophyta</taxon>
        <taxon>Embryophyta</taxon>
        <taxon>Tracheophyta</taxon>
        <taxon>Spermatophyta</taxon>
        <taxon>Magnoliopsida</taxon>
        <taxon>eudicotyledons</taxon>
        <taxon>Gunneridae</taxon>
        <taxon>Pentapetalae</taxon>
        <taxon>rosids</taxon>
        <taxon>malvids</taxon>
        <taxon>Malvales</taxon>
        <taxon>Malvaceae</taxon>
        <taxon>Grewioideae</taxon>
        <taxon>Apeibeae</taxon>
        <taxon>Corchorus</taxon>
    </lineage>
</organism>
<sequence>MQLGNKGENQQSPSQSSTVEESSSPMVERELKLGGNAMSGVVGRFPFACHQQLALGGAGRMGVVAHARPVVFFDAMGRAEVVGQVYPVRFEPVGVELSMGFGGGVQSESDSSSVVDSPEAEVTERSLSGKGRVPRGKPKALKGPTLFLIRKMLPLPSSQFPRGSRSPSAESVERISLSLPCARDTVIPRAFVQIKNDFCLDSISNDKSEKQAGEARGNEESGGGVGWRGEERKDNGRHVKRFEYGALKPQPNGDVSNCERGPKGS</sequence>
<comment type="caution">
    <text evidence="2">The sequence shown here is derived from an EMBL/GenBank/DDBJ whole genome shotgun (WGS) entry which is preliminary data.</text>
</comment>
<feature type="region of interest" description="Disordered" evidence="1">
    <location>
        <begin position="1"/>
        <end position="27"/>
    </location>
</feature>
<evidence type="ECO:0000256" key="1">
    <source>
        <dbReference type="SAM" id="MobiDB-lite"/>
    </source>
</evidence>
<dbReference type="Gramene" id="OMO99610">
    <property type="protein sequence ID" value="OMO99610"/>
    <property type="gene ID" value="CCACVL1_03707"/>
</dbReference>
<dbReference type="EMBL" id="AWWV01006828">
    <property type="protein sequence ID" value="OMO99610.1"/>
    <property type="molecule type" value="Genomic_DNA"/>
</dbReference>
<feature type="compositionally biased region" description="Low complexity" evidence="1">
    <location>
        <begin position="10"/>
        <end position="26"/>
    </location>
</feature>
<dbReference type="AlphaFoldDB" id="A0A1R3JXR6"/>
<dbReference type="OrthoDB" id="1931494at2759"/>
<accession>A0A1R3JXR6</accession>
<proteinExistence type="predicted"/>
<evidence type="ECO:0000313" key="2">
    <source>
        <dbReference type="EMBL" id="OMO99610.1"/>
    </source>
</evidence>
<keyword evidence="3" id="KW-1185">Reference proteome</keyword>
<evidence type="ECO:0000313" key="3">
    <source>
        <dbReference type="Proteomes" id="UP000188268"/>
    </source>
</evidence>
<feature type="compositionally biased region" description="Low complexity" evidence="1">
    <location>
        <begin position="107"/>
        <end position="117"/>
    </location>
</feature>
<feature type="region of interest" description="Disordered" evidence="1">
    <location>
        <begin position="208"/>
        <end position="265"/>
    </location>
</feature>
<feature type="region of interest" description="Disordered" evidence="1">
    <location>
        <begin position="104"/>
        <end position="136"/>
    </location>
</feature>
<protein>
    <submittedName>
        <fullName evidence="2">Uncharacterized protein</fullName>
    </submittedName>
</protein>
<dbReference type="Proteomes" id="UP000188268">
    <property type="component" value="Unassembled WGS sequence"/>
</dbReference>
<name>A0A1R3JXR6_COCAP</name>
<feature type="compositionally biased region" description="Basic and acidic residues" evidence="1">
    <location>
        <begin position="228"/>
        <end position="243"/>
    </location>
</feature>